<feature type="signal peptide" evidence="2">
    <location>
        <begin position="1"/>
        <end position="26"/>
    </location>
</feature>
<feature type="compositionally biased region" description="Basic and acidic residues" evidence="1">
    <location>
        <begin position="508"/>
        <end position="558"/>
    </location>
</feature>
<feature type="compositionally biased region" description="Basic and acidic residues" evidence="1">
    <location>
        <begin position="448"/>
        <end position="470"/>
    </location>
</feature>
<accession>A0A316VQS8</accession>
<dbReference type="RefSeq" id="XP_025358823.1">
    <property type="nucleotide sequence ID" value="XM_025501349.1"/>
</dbReference>
<dbReference type="GeneID" id="37023130"/>
<feature type="compositionally biased region" description="Basic and acidic residues" evidence="1">
    <location>
        <begin position="700"/>
        <end position="716"/>
    </location>
</feature>
<evidence type="ECO:0000256" key="1">
    <source>
        <dbReference type="SAM" id="MobiDB-lite"/>
    </source>
</evidence>
<organism evidence="3 4">
    <name type="scientific">Meira miltonrushii</name>
    <dbReference type="NCBI Taxonomy" id="1280837"/>
    <lineage>
        <taxon>Eukaryota</taxon>
        <taxon>Fungi</taxon>
        <taxon>Dikarya</taxon>
        <taxon>Basidiomycota</taxon>
        <taxon>Ustilaginomycotina</taxon>
        <taxon>Exobasidiomycetes</taxon>
        <taxon>Exobasidiales</taxon>
        <taxon>Brachybasidiaceae</taxon>
        <taxon>Meira</taxon>
    </lineage>
</organism>
<dbReference type="PROSITE" id="PS51257">
    <property type="entry name" value="PROKAR_LIPOPROTEIN"/>
    <property type="match status" value="1"/>
</dbReference>
<protein>
    <recommendedName>
        <fullName evidence="5">HMG box domain-containing protein</fullName>
    </recommendedName>
</protein>
<feature type="region of interest" description="Disordered" evidence="1">
    <location>
        <begin position="297"/>
        <end position="367"/>
    </location>
</feature>
<feature type="chain" id="PRO_5016332826" description="HMG box domain-containing protein" evidence="2">
    <location>
        <begin position="27"/>
        <end position="723"/>
    </location>
</feature>
<dbReference type="InParanoid" id="A0A316VQS8"/>
<dbReference type="AlphaFoldDB" id="A0A316VQS8"/>
<evidence type="ECO:0000256" key="2">
    <source>
        <dbReference type="SAM" id="SignalP"/>
    </source>
</evidence>
<name>A0A316VQS8_9BASI</name>
<reference evidence="3 4" key="1">
    <citation type="journal article" date="2018" name="Mol. Biol. Evol.">
        <title>Broad Genomic Sampling Reveals a Smut Pathogenic Ancestry of the Fungal Clade Ustilaginomycotina.</title>
        <authorList>
            <person name="Kijpornyongpan T."/>
            <person name="Mondo S.J."/>
            <person name="Barry K."/>
            <person name="Sandor L."/>
            <person name="Lee J."/>
            <person name="Lipzen A."/>
            <person name="Pangilinan J."/>
            <person name="LaButti K."/>
            <person name="Hainaut M."/>
            <person name="Henrissat B."/>
            <person name="Grigoriev I.V."/>
            <person name="Spatafora J.W."/>
            <person name="Aime M.C."/>
        </authorList>
    </citation>
    <scope>NUCLEOTIDE SEQUENCE [LARGE SCALE GENOMIC DNA]</scope>
    <source>
        <strain evidence="3 4">MCA 3882</strain>
    </source>
</reference>
<sequence>MLKVIGTILPCVLCSCLCFCVQAISALGPLRKVEVARSLKPSMSGETMDFGLNSSPLQEARSILHIDSGLPSFGPPKGIEARSSLNLLKRGLDPRIDLNAFPPEYEQFYSQDKGQPASATERTPTAVPVQRKEKKKKLSPEEKRRRQVIAVTASRYRLKERLKEALKDPSKMTPELQKSFDKLKATSRRGANRYYSRLSEKMKNNEPLTPAEHRRIQAGNRTKEWRNANPKNQRNIMLERRILLGLILLLILICSLCFEKRDVDAKCATDYLHSTLGLLPPTVLRKRGESFKLDLNLPPATEEGVDAPQSGQVGSRLASEQEKGDTVSQQVAPQLAEHDSNPFARMGRRPKTMSPEERRKSKIERSSFLRRQRSAMYKEACCCENIYEFFQSIIDPSKMTPKLQRWAEKYKATNRRTSLKAYHKMKFKAENNLPLTEKEYMRLQASRKSKEWRESNPENRAKYEKHLRQNRERRKLNRDRKAANEQQGLQKRAFDLNRTPEPESESSASHHTDEEGPSRKRKDPSRLEDSGAPKKRLRSDPKVETIRQKWKEAQEDPSKMTPQIQKSIDRYERKKLSSRRAHAALMEKVRKGEELSPQQKKRYGSLYRTKEWRESSETNKARYWMKRNKAQSVENPDSEQAISSFKRKRLRVPGKTAEQKKESKRVINRMYYRQRMDRYKAARNDPSKMTPELREEMKEYYRKNNESTKRYHERERKKARGGK</sequence>
<feature type="region of interest" description="Disordered" evidence="1">
    <location>
        <begin position="109"/>
        <end position="146"/>
    </location>
</feature>
<gene>
    <name evidence="3" type="ORF">FA14DRAFT_183872</name>
</gene>
<dbReference type="EMBL" id="KZ819602">
    <property type="protein sequence ID" value="PWN38521.1"/>
    <property type="molecule type" value="Genomic_DNA"/>
</dbReference>
<feature type="compositionally biased region" description="Polar residues" evidence="1">
    <location>
        <begin position="109"/>
        <end position="123"/>
    </location>
</feature>
<evidence type="ECO:0008006" key="5">
    <source>
        <dbReference type="Google" id="ProtNLM"/>
    </source>
</evidence>
<evidence type="ECO:0000313" key="3">
    <source>
        <dbReference type="EMBL" id="PWN38521.1"/>
    </source>
</evidence>
<feature type="compositionally biased region" description="Basic and acidic residues" evidence="1">
    <location>
        <begin position="354"/>
        <end position="367"/>
    </location>
</feature>
<feature type="region of interest" description="Disordered" evidence="1">
    <location>
        <begin position="446"/>
        <end position="579"/>
    </location>
</feature>
<keyword evidence="4" id="KW-1185">Reference proteome</keyword>
<feature type="compositionally biased region" description="Polar residues" evidence="1">
    <location>
        <begin position="630"/>
        <end position="643"/>
    </location>
</feature>
<proteinExistence type="predicted"/>
<feature type="compositionally biased region" description="Basic and acidic residues" evidence="1">
    <location>
        <begin position="492"/>
        <end position="501"/>
    </location>
</feature>
<dbReference type="Proteomes" id="UP000245771">
    <property type="component" value="Unassembled WGS sequence"/>
</dbReference>
<feature type="region of interest" description="Disordered" evidence="1">
    <location>
        <begin position="700"/>
        <end position="723"/>
    </location>
</feature>
<evidence type="ECO:0000313" key="4">
    <source>
        <dbReference type="Proteomes" id="UP000245771"/>
    </source>
</evidence>
<feature type="region of interest" description="Disordered" evidence="1">
    <location>
        <begin position="627"/>
        <end position="666"/>
    </location>
</feature>
<keyword evidence="2" id="KW-0732">Signal</keyword>